<gene>
    <name evidence="2" type="ORF">MUN33_08665</name>
</gene>
<evidence type="ECO:0000313" key="2">
    <source>
        <dbReference type="EMBL" id="MCJ7858787.1"/>
    </source>
</evidence>
<dbReference type="Pfam" id="PF14561">
    <property type="entry name" value="TPR_20"/>
    <property type="match status" value="1"/>
</dbReference>
<reference evidence="2" key="1">
    <citation type="submission" date="2022-04" db="EMBL/GenBank/DDBJ databases">
        <title>Corynebacterium kalidii LD5P10.</title>
        <authorList>
            <person name="Sun J.Q."/>
        </authorList>
    </citation>
    <scope>NUCLEOTIDE SEQUENCE</scope>
    <source>
        <strain evidence="2">LD5P10</strain>
    </source>
</reference>
<protein>
    <recommendedName>
        <fullName evidence="4">Tetratricopeptide repeat protein</fullName>
    </recommendedName>
</protein>
<feature type="compositionally biased region" description="Pro residues" evidence="1">
    <location>
        <begin position="39"/>
        <end position="49"/>
    </location>
</feature>
<name>A0A9X1WJM6_9CORY</name>
<dbReference type="AlphaFoldDB" id="A0A9X1WJM6"/>
<dbReference type="EMBL" id="JALIEA010000013">
    <property type="protein sequence ID" value="MCJ7858787.1"/>
    <property type="molecule type" value="Genomic_DNA"/>
</dbReference>
<feature type="region of interest" description="Disordered" evidence="1">
    <location>
        <begin position="1"/>
        <end position="49"/>
    </location>
</feature>
<evidence type="ECO:0000313" key="3">
    <source>
        <dbReference type="Proteomes" id="UP001139207"/>
    </source>
</evidence>
<evidence type="ECO:0008006" key="4">
    <source>
        <dbReference type="Google" id="ProtNLM"/>
    </source>
</evidence>
<evidence type="ECO:0000256" key="1">
    <source>
        <dbReference type="SAM" id="MobiDB-lite"/>
    </source>
</evidence>
<accession>A0A9X1WJM6</accession>
<dbReference type="SUPFAM" id="SSF52833">
    <property type="entry name" value="Thioredoxin-like"/>
    <property type="match status" value="1"/>
</dbReference>
<dbReference type="InterPro" id="IPR036249">
    <property type="entry name" value="Thioredoxin-like_sf"/>
</dbReference>
<organism evidence="2 3">
    <name type="scientific">Corynebacterium kalidii</name>
    <dbReference type="NCBI Taxonomy" id="2931982"/>
    <lineage>
        <taxon>Bacteria</taxon>
        <taxon>Bacillati</taxon>
        <taxon>Actinomycetota</taxon>
        <taxon>Actinomycetes</taxon>
        <taxon>Mycobacteriales</taxon>
        <taxon>Corynebacteriaceae</taxon>
        <taxon>Corynebacterium</taxon>
    </lineage>
</organism>
<keyword evidence="3" id="KW-1185">Reference proteome</keyword>
<feature type="compositionally biased region" description="Basic and acidic residues" evidence="1">
    <location>
        <begin position="1"/>
        <end position="19"/>
    </location>
</feature>
<sequence length="336" mass="35290">MTHAHDHHDSCTPDLDRDLVVTGARPAGESPGHDRRRPQTPPPPPPPAAPVVEVTPLSLETEVIARSSQVPVVVLLGSSVDPRTSTLRRELENRAHAARLRWILGVVDADRFPQVVGAFRPAALPSVVVVAGGTGVGTWTTADGEVDCGEWAGEVVATVAGRLEGLPEDAPVDGGREATVGGSVVTDPRLREAAELVGRGEAEAALALYDRMLAEYTDPAAVGALRRARAAVAVLARTRDMDRSAVLSAVADARRGRQEEPGTDGTGGTVDSVLRAADVLVLLDRPVEAVQLLSGSLVHAADVESIRPRLLEMLHLLDPGHPAVSEARRTLAAAVF</sequence>
<dbReference type="Proteomes" id="UP001139207">
    <property type="component" value="Unassembled WGS sequence"/>
</dbReference>
<dbReference type="RefSeq" id="WP_244804524.1">
    <property type="nucleotide sequence ID" value="NZ_JALIEA010000013.1"/>
</dbReference>
<proteinExistence type="predicted"/>
<comment type="caution">
    <text evidence="2">The sequence shown here is derived from an EMBL/GenBank/DDBJ whole genome shotgun (WGS) entry which is preliminary data.</text>
</comment>